<dbReference type="EMBL" id="CACSLK010027840">
    <property type="protein sequence ID" value="CAA0833720.1"/>
    <property type="molecule type" value="Genomic_DNA"/>
</dbReference>
<keyword evidence="2" id="KW-1185">Reference proteome</keyword>
<accession>A0A9N7NPE3</accession>
<gene>
    <name evidence="1" type="ORF">SHERM_28978</name>
</gene>
<proteinExistence type="predicted"/>
<evidence type="ECO:0000313" key="2">
    <source>
        <dbReference type="Proteomes" id="UP001153555"/>
    </source>
</evidence>
<feature type="non-terminal residue" evidence="1">
    <location>
        <position position="1"/>
    </location>
</feature>
<name>A0A9N7NPE3_STRHE</name>
<protein>
    <submittedName>
        <fullName evidence="1">Uncharacterized protein</fullName>
    </submittedName>
</protein>
<reference evidence="1" key="1">
    <citation type="submission" date="2019-12" db="EMBL/GenBank/DDBJ databases">
        <authorList>
            <person name="Scholes J."/>
        </authorList>
    </citation>
    <scope>NUCLEOTIDE SEQUENCE</scope>
</reference>
<evidence type="ECO:0000313" key="1">
    <source>
        <dbReference type="EMBL" id="CAA0833720.1"/>
    </source>
</evidence>
<organism evidence="1 2">
    <name type="scientific">Striga hermonthica</name>
    <name type="common">Purple witchweed</name>
    <name type="synonym">Buchnera hermonthica</name>
    <dbReference type="NCBI Taxonomy" id="68872"/>
    <lineage>
        <taxon>Eukaryota</taxon>
        <taxon>Viridiplantae</taxon>
        <taxon>Streptophyta</taxon>
        <taxon>Embryophyta</taxon>
        <taxon>Tracheophyta</taxon>
        <taxon>Spermatophyta</taxon>
        <taxon>Magnoliopsida</taxon>
        <taxon>eudicotyledons</taxon>
        <taxon>Gunneridae</taxon>
        <taxon>Pentapetalae</taxon>
        <taxon>asterids</taxon>
        <taxon>lamiids</taxon>
        <taxon>Lamiales</taxon>
        <taxon>Orobanchaceae</taxon>
        <taxon>Buchnereae</taxon>
        <taxon>Striga</taxon>
    </lineage>
</organism>
<dbReference type="AlphaFoldDB" id="A0A9N7NPE3"/>
<feature type="non-terminal residue" evidence="1">
    <location>
        <position position="51"/>
    </location>
</feature>
<comment type="caution">
    <text evidence="1">The sequence shown here is derived from an EMBL/GenBank/DDBJ whole genome shotgun (WGS) entry which is preliminary data.</text>
</comment>
<dbReference type="Proteomes" id="UP001153555">
    <property type="component" value="Unassembled WGS sequence"/>
</dbReference>
<sequence length="51" mass="5501">VSRSNWVKTLFTRLIEQTVAVAGGTVERPEDAAWVDVGCPATGRLIRGMEG</sequence>